<dbReference type="InterPro" id="IPR050328">
    <property type="entry name" value="Dev_Immune_Receptor"/>
</dbReference>
<dbReference type="NCBIfam" id="TIGR02167">
    <property type="entry name" value="Liste_lipo_26"/>
    <property type="match status" value="11"/>
</dbReference>
<dbReference type="InterPro" id="IPR011889">
    <property type="entry name" value="Liste_lipo_26"/>
</dbReference>
<dbReference type="PANTHER" id="PTHR24373:SF275">
    <property type="entry name" value="TIR DOMAIN-CONTAINING PROTEIN"/>
    <property type="match status" value="1"/>
</dbReference>
<comment type="caution">
    <text evidence="4">The sequence shown here is derived from an EMBL/GenBank/DDBJ whole genome shotgun (WGS) entry which is preliminary data.</text>
</comment>
<evidence type="ECO:0000313" key="5">
    <source>
        <dbReference type="Proteomes" id="UP000265618"/>
    </source>
</evidence>
<dbReference type="Proteomes" id="UP000265618">
    <property type="component" value="Unassembled WGS sequence"/>
</dbReference>
<dbReference type="OrthoDB" id="416134at2759"/>
<proteinExistence type="predicted"/>
<reference evidence="4 5" key="1">
    <citation type="journal article" date="2018" name="PLoS ONE">
        <title>The draft genome of Kipferlia bialata reveals reductive genome evolution in fornicate parasites.</title>
        <authorList>
            <person name="Tanifuji G."/>
            <person name="Takabayashi S."/>
            <person name="Kume K."/>
            <person name="Takagi M."/>
            <person name="Nakayama T."/>
            <person name="Kamikawa R."/>
            <person name="Inagaki Y."/>
            <person name="Hashimoto T."/>
        </authorList>
    </citation>
    <scope>NUCLEOTIDE SEQUENCE [LARGE SCALE GENOMIC DNA]</scope>
    <source>
        <strain evidence="4">NY0173</strain>
    </source>
</reference>
<dbReference type="InterPro" id="IPR032675">
    <property type="entry name" value="LRR_dom_sf"/>
</dbReference>
<evidence type="ECO:0000313" key="4">
    <source>
        <dbReference type="EMBL" id="GIQ80263.1"/>
    </source>
</evidence>
<sequence>MTHSHPSSRSASGHSLKPLLPYTCFSCSSPCMLVTLGVIGFLCSVYVAAMSSHAPSTGVSPVPLSSSMDSVAWVLHVAAPETRTHMGGNEEQWLLQDIGRDLEYEAIEGADEEGENDDTPKTERVCTRGIVLLVSITVLVSFLLYVLSHQPPDLSKPGMQLVFTIKDSGDALTIPAINAGRFNAVIDWGDGTDPGSIRNYQSNNLYHHYAEPGDYTVSIDGTFPGLSFKDWYSKALIRIIRLGDTGLTTLSWAFAGCTCLTEVGGTANLSGVTDMSHMFSGCSGLTTVDVSAWDTSGVTDMSRLFYGCKGLVSLDLSTWDTSSVYTMSAMFQSCASIKDLKVSSFDTSSVTDLSDMFNGLARIKTLDLSRWDTSAVTNMSSLFYGCGTRTLMISTWDTSRVTDMSKMFYSILLDTLDISLWDTGNVANMNSMFDSCPFLLSLPIGDWDTSQVTSMSGMFQDVRALTSLDIYRWDTSSVTDMSGMFDSCYSLADFDVSSWDTSSVTDLSSMFAVCHSLTTLDLSLWDTSSVDNMQSVFDNCISLFTLDVATWDTSKVTSMVNLFHNCESLTSPLHDRVWDVSSLENSHDMCTGCPEGMCDSLCPY</sequence>
<dbReference type="PANTHER" id="PTHR24373">
    <property type="entry name" value="SLIT RELATED LEUCINE-RICH REPEAT NEURONAL PROTEIN"/>
    <property type="match status" value="1"/>
</dbReference>
<feature type="transmembrane region" description="Helical" evidence="2">
    <location>
        <begin position="130"/>
        <end position="147"/>
    </location>
</feature>
<dbReference type="EMBL" id="BDIP01000134">
    <property type="protein sequence ID" value="GIQ80263.1"/>
    <property type="molecule type" value="Genomic_DNA"/>
</dbReference>
<evidence type="ECO:0000256" key="1">
    <source>
        <dbReference type="ARBA" id="ARBA00022729"/>
    </source>
</evidence>
<name>A0A9K3GEW8_9EUKA</name>
<dbReference type="InterPro" id="IPR017896">
    <property type="entry name" value="4Fe4S_Fe-S-bd"/>
</dbReference>
<organism evidence="4 5">
    <name type="scientific">Kipferlia bialata</name>
    <dbReference type="NCBI Taxonomy" id="797122"/>
    <lineage>
        <taxon>Eukaryota</taxon>
        <taxon>Metamonada</taxon>
        <taxon>Carpediemonas-like organisms</taxon>
        <taxon>Kipferlia</taxon>
    </lineage>
</organism>
<keyword evidence="2" id="KW-0472">Membrane</keyword>
<dbReference type="Pfam" id="PF03382">
    <property type="entry name" value="DUF285"/>
    <property type="match status" value="2"/>
</dbReference>
<accession>A0A9K3GEW8</accession>
<keyword evidence="5" id="KW-1185">Reference proteome</keyword>
<keyword evidence="1" id="KW-0732">Signal</keyword>
<dbReference type="AlphaFoldDB" id="A0A9K3GEW8"/>
<evidence type="ECO:0000259" key="3">
    <source>
        <dbReference type="PROSITE" id="PS51379"/>
    </source>
</evidence>
<dbReference type="InterPro" id="IPR005046">
    <property type="entry name" value="DUF285"/>
</dbReference>
<feature type="domain" description="4Fe-4S ferredoxin-type" evidence="3">
    <location>
        <begin position="581"/>
        <end position="604"/>
    </location>
</feature>
<gene>
    <name evidence="4" type="ORF">KIPB_001036</name>
</gene>
<dbReference type="SUPFAM" id="SSF52058">
    <property type="entry name" value="L domain-like"/>
    <property type="match status" value="1"/>
</dbReference>
<dbReference type="Gene3D" id="3.80.10.10">
    <property type="entry name" value="Ribonuclease Inhibitor"/>
    <property type="match status" value="2"/>
</dbReference>
<keyword evidence="2" id="KW-1133">Transmembrane helix</keyword>
<protein>
    <recommendedName>
        <fullName evidence="3">4Fe-4S ferredoxin-type domain-containing protein</fullName>
    </recommendedName>
</protein>
<feature type="transmembrane region" description="Helical" evidence="2">
    <location>
        <begin position="20"/>
        <end position="47"/>
    </location>
</feature>
<evidence type="ECO:0000256" key="2">
    <source>
        <dbReference type="SAM" id="Phobius"/>
    </source>
</evidence>
<keyword evidence="2" id="KW-0812">Transmembrane</keyword>
<dbReference type="PROSITE" id="PS51379">
    <property type="entry name" value="4FE4S_FER_2"/>
    <property type="match status" value="1"/>
</dbReference>